<reference evidence="2" key="2">
    <citation type="journal article" date="2020" name="mSystems">
        <title>Genome- and Community-Level Interaction Insights into Carbon Utilization and Element Cycling Functions of Hydrothermarchaeota in Hydrothermal Sediment.</title>
        <authorList>
            <person name="Zhou Z."/>
            <person name="Liu Y."/>
            <person name="Xu W."/>
            <person name="Pan J."/>
            <person name="Luo Z.H."/>
            <person name="Li M."/>
        </authorList>
    </citation>
    <scope>NUCLEOTIDE SEQUENCE [LARGE SCALE GENOMIC DNA]</scope>
    <source>
        <strain evidence="2">SpSt-299</strain>
    </source>
</reference>
<dbReference type="RefSeq" id="WP_038048574.1">
    <property type="nucleotide sequence ID" value="NZ_JMFG01000015.1"/>
</dbReference>
<proteinExistence type="predicted"/>
<comment type="caution">
    <text evidence="3">The sequence shown here is derived from an EMBL/GenBank/DDBJ whole genome shotgun (WGS) entry which is preliminary data.</text>
</comment>
<dbReference type="GO" id="GO:0004518">
    <property type="term" value="F:nuclease activity"/>
    <property type="evidence" value="ECO:0007669"/>
    <property type="project" value="InterPro"/>
</dbReference>
<feature type="domain" description="BFN" evidence="1">
    <location>
        <begin position="3"/>
        <end position="135"/>
    </location>
</feature>
<evidence type="ECO:0000313" key="3">
    <source>
        <dbReference type="EMBL" id="KDA53943.1"/>
    </source>
</evidence>
<dbReference type="EMBL" id="DSMR01000058">
    <property type="protein sequence ID" value="HET46702.1"/>
    <property type="molecule type" value="Genomic_DNA"/>
</dbReference>
<protein>
    <submittedName>
        <fullName evidence="2">Bifunctional nuclease family protein</fullName>
    </submittedName>
</protein>
<gene>
    <name evidence="3" type="ORF">EG19_01735</name>
    <name evidence="2" type="ORF">ENQ31_00845</name>
</gene>
<evidence type="ECO:0000313" key="2">
    <source>
        <dbReference type="EMBL" id="HET46702.1"/>
    </source>
</evidence>
<dbReference type="PROSITE" id="PS51658">
    <property type="entry name" value="BFN"/>
    <property type="match status" value="1"/>
</dbReference>
<evidence type="ECO:0000313" key="4">
    <source>
        <dbReference type="Proteomes" id="UP000027284"/>
    </source>
</evidence>
<dbReference type="SUPFAM" id="SSF103256">
    <property type="entry name" value="Hypothetical protein TM0160"/>
    <property type="match status" value="1"/>
</dbReference>
<accession>A0A062XT08</accession>
<dbReference type="Proteomes" id="UP000027284">
    <property type="component" value="Unassembled WGS sequence"/>
</dbReference>
<dbReference type="InterPro" id="IPR003729">
    <property type="entry name" value="Bi_nuclease_dom"/>
</dbReference>
<evidence type="ECO:0000259" key="1">
    <source>
        <dbReference type="PROSITE" id="PS51658"/>
    </source>
</evidence>
<sequence>MEQHLVEIKGLILDPVSNTPIVILKKADENVLLPIWIGVFEANAIAMELEGVQTPRPMTHDLMRSVIEALGAVVEGVLVHSLVENTFHATVALRTAEGRRVEVDARPSDAIALALRARAPIKVAEAVFQQAHALEVRDEGSEEEKLKEWLDSLTPEDIGKYKM</sequence>
<keyword evidence="4" id="KW-1185">Reference proteome</keyword>
<dbReference type="AlphaFoldDB" id="A0A062XT08"/>
<organism evidence="3 4">
    <name type="scientific">Thermoanaerobaculum aquaticum</name>
    <dbReference type="NCBI Taxonomy" id="1312852"/>
    <lineage>
        <taxon>Bacteria</taxon>
        <taxon>Pseudomonadati</taxon>
        <taxon>Acidobacteriota</taxon>
        <taxon>Thermoanaerobaculia</taxon>
        <taxon>Thermoanaerobaculales</taxon>
        <taxon>Thermoanaerobaculaceae</taxon>
        <taxon>Thermoanaerobaculum</taxon>
    </lineage>
</organism>
<dbReference type="InterPro" id="IPR036104">
    <property type="entry name" value="BFN_sf"/>
</dbReference>
<dbReference type="EMBL" id="JMFG01000015">
    <property type="protein sequence ID" value="KDA53943.1"/>
    <property type="molecule type" value="Genomic_DNA"/>
</dbReference>
<name>A0A062XT08_9BACT</name>
<dbReference type="OrthoDB" id="9788698at2"/>
<dbReference type="Gene3D" id="3.10.690.10">
    <property type="entry name" value="Bifunctional nuclease domain"/>
    <property type="match status" value="1"/>
</dbReference>
<dbReference type="PANTHER" id="PTHR15160">
    <property type="entry name" value="VON HIPPEL-LINDAU PROTEIN"/>
    <property type="match status" value="1"/>
</dbReference>
<dbReference type="Pfam" id="PF02577">
    <property type="entry name" value="BFN_dom"/>
    <property type="match status" value="1"/>
</dbReference>
<dbReference type="PANTHER" id="PTHR15160:SF1">
    <property type="entry name" value="VON HIPPEL-LINDAU DISEASE TUMOR SUPPRESSOR"/>
    <property type="match status" value="1"/>
</dbReference>
<reference evidence="3 4" key="1">
    <citation type="submission" date="2014-04" db="EMBL/GenBank/DDBJ databases">
        <title>The Genome Sequence of Thermoanaerobaculum aquaticum MP-01, The First Cultivated Group 23 Acidobacterium.</title>
        <authorList>
            <person name="Stamps B.W."/>
            <person name="Losey N.A."/>
            <person name="Lawson P.A."/>
            <person name="Stevenson B.S."/>
        </authorList>
    </citation>
    <scope>NUCLEOTIDE SEQUENCE [LARGE SCALE GENOMIC DNA]</scope>
    <source>
        <strain evidence="3 4">MP-01</strain>
    </source>
</reference>
<dbReference type="STRING" id="1312852.EG19_01735"/>